<accession>A0ABX0UKF3</accession>
<evidence type="ECO:0000313" key="3">
    <source>
        <dbReference type="Proteomes" id="UP001179181"/>
    </source>
</evidence>
<dbReference type="InterPro" id="IPR016047">
    <property type="entry name" value="M23ase_b-sheet_dom"/>
</dbReference>
<dbReference type="RefSeq" id="WP_167270652.1">
    <property type="nucleotide sequence ID" value="NZ_JAASQJ010000002.1"/>
</dbReference>
<dbReference type="PANTHER" id="PTHR21666">
    <property type="entry name" value="PEPTIDASE-RELATED"/>
    <property type="match status" value="1"/>
</dbReference>
<protein>
    <recommendedName>
        <fullName evidence="1">M23ase beta-sheet core domain-containing protein</fullName>
    </recommendedName>
</protein>
<name>A0ABX0UKF3_9BACT</name>
<dbReference type="Gene3D" id="2.70.70.10">
    <property type="entry name" value="Glucose Permease (Domain IIA)"/>
    <property type="match status" value="1"/>
</dbReference>
<proteinExistence type="predicted"/>
<dbReference type="Pfam" id="PF01551">
    <property type="entry name" value="Peptidase_M23"/>
    <property type="match status" value="1"/>
</dbReference>
<feature type="domain" description="M23ase beta-sheet core" evidence="1">
    <location>
        <begin position="61"/>
        <end position="126"/>
    </location>
</feature>
<organism evidence="2 3">
    <name type="scientific">Dyadobacter arcticus</name>
    <dbReference type="NCBI Taxonomy" id="1078754"/>
    <lineage>
        <taxon>Bacteria</taxon>
        <taxon>Pseudomonadati</taxon>
        <taxon>Bacteroidota</taxon>
        <taxon>Cytophagia</taxon>
        <taxon>Cytophagales</taxon>
        <taxon>Spirosomataceae</taxon>
        <taxon>Dyadobacter</taxon>
    </lineage>
</organism>
<reference evidence="2 3" key="1">
    <citation type="submission" date="2020-03" db="EMBL/GenBank/DDBJ databases">
        <title>Genomic Encyclopedia of Type Strains, Phase IV (KMG-IV): sequencing the most valuable type-strain genomes for metagenomic binning, comparative biology and taxonomic classification.</title>
        <authorList>
            <person name="Goeker M."/>
        </authorList>
    </citation>
    <scope>NUCLEOTIDE SEQUENCE [LARGE SCALE GENOMIC DNA]</scope>
    <source>
        <strain evidence="2 3">DSM 102865</strain>
    </source>
</reference>
<dbReference type="EMBL" id="JAASQJ010000002">
    <property type="protein sequence ID" value="NIJ53507.1"/>
    <property type="molecule type" value="Genomic_DNA"/>
</dbReference>
<keyword evidence="3" id="KW-1185">Reference proteome</keyword>
<dbReference type="InterPro" id="IPR011055">
    <property type="entry name" value="Dup_hybrid_motif"/>
</dbReference>
<sequence>MRNNFRAIVRSFLFVLGLAIISQISFAQKQTYPKGYYQFPIRPGLANSLAGGLGDLRTNHFHAGLDIRTEQREGLPVYAAAEGFVFKVAVQRGGYGNVIYLRHPNGQTTVYGHLLKFSNTLASYVREEQYKKQSFEIELFPEQGKYTFGQGELIALSGNTGGSAGPHLHFEIRDSNNNYLNPLYFGFNEIKDVTPPKFVNLAIRPLDINGRVNGQFDRKVYTPVKQSDGSYRLAHPVTATGLVGIDLVAHDQMTGTGFRYGLQCIEIKVDGKEIFSYNMEIFPSAPTRDYNNLIDYETEQQTGQRFLKCYVPDGNNFNLYKTDFYKGKLNITDTLTHEVRIHISDSYENSSELIFHVKGEAQKQPLPVYDMEVNPEWIVTDVQENTLVVKAKYYRSSIPFATYYVEGKEVKKQPDLYANESAIFLTDLRTYRPDSVKINNTTVKTYLRSQIFPGAASSFKSEQWSVDFKNTSLFDTLFLTGQRNFNALTINNRGTALNDNIAIAFTPGKVPENKARTHAYRYLDGYYRFLGGVWNEDRIQFDTRELGTFVIQEDTLPPKVRLIENSKNKIRGYIGDRTSGIDHFKALINDEWVLLNYDYQKGYIWSEKLDETKPFEGELVLEVTDRAGNSTILRTELADPVVVKKKVKKRRR</sequence>
<comment type="caution">
    <text evidence="2">The sequence shown here is derived from an EMBL/GenBank/DDBJ whole genome shotgun (WGS) entry which is preliminary data.</text>
</comment>
<evidence type="ECO:0000313" key="2">
    <source>
        <dbReference type="EMBL" id="NIJ53507.1"/>
    </source>
</evidence>
<dbReference type="PANTHER" id="PTHR21666:SF285">
    <property type="entry name" value="M23 FAMILY METALLOPEPTIDASE"/>
    <property type="match status" value="1"/>
</dbReference>
<dbReference type="CDD" id="cd12797">
    <property type="entry name" value="M23_peptidase"/>
    <property type="match status" value="1"/>
</dbReference>
<dbReference type="Proteomes" id="UP001179181">
    <property type="component" value="Unassembled WGS sequence"/>
</dbReference>
<evidence type="ECO:0000259" key="1">
    <source>
        <dbReference type="Pfam" id="PF01551"/>
    </source>
</evidence>
<dbReference type="InterPro" id="IPR050570">
    <property type="entry name" value="Cell_wall_metabolism_enzyme"/>
</dbReference>
<gene>
    <name evidence="2" type="ORF">FHS68_002677</name>
</gene>
<dbReference type="SUPFAM" id="SSF51261">
    <property type="entry name" value="Duplicated hybrid motif"/>
    <property type="match status" value="1"/>
</dbReference>